<name>A0A370BTL3_ASPNG</name>
<sequence length="100" mass="11244">MIRLAITSLRQYRMVAIPLPWCWLICSLASRVARISQALLQGRHEGGRWLINSSNVGLIYARDACYAVRGAQAKLSSKDAIYPQCTIVSRVVSHHSFEDQ</sequence>
<dbReference type="Proteomes" id="UP000253845">
    <property type="component" value="Unassembled WGS sequence"/>
</dbReference>
<dbReference type="EMBL" id="KZ851921">
    <property type="protein sequence ID" value="RDH18884.1"/>
    <property type="molecule type" value="Genomic_DNA"/>
</dbReference>
<gene>
    <name evidence="1" type="ORF">M747DRAFT_69082</name>
</gene>
<evidence type="ECO:0000313" key="1">
    <source>
        <dbReference type="EMBL" id="RDH18884.1"/>
    </source>
</evidence>
<reference evidence="1 2" key="1">
    <citation type="submission" date="2018-07" db="EMBL/GenBank/DDBJ databases">
        <title>Section-level genome sequencing of Aspergillus section Nigri to investigate inter- and intra-species variation.</title>
        <authorList>
            <consortium name="DOE Joint Genome Institute"/>
            <person name="Vesth T.C."/>
            <person name="Nybo J.L."/>
            <person name="Theobald S."/>
            <person name="Frisvad J.C."/>
            <person name="Larsen T.O."/>
            <person name="Nielsen K.F."/>
            <person name="Hoof J.B."/>
            <person name="Brandl J."/>
            <person name="Salamov A."/>
            <person name="Riley R."/>
            <person name="Gladden J.M."/>
            <person name="Phatale P."/>
            <person name="Nielsen M.T."/>
            <person name="Lyhne E.K."/>
            <person name="Kogle M.E."/>
            <person name="Strasser K."/>
            <person name="McDonnell E."/>
            <person name="Barry K."/>
            <person name="Clum A."/>
            <person name="Chen C."/>
            <person name="Nolan M."/>
            <person name="Sandor L."/>
            <person name="Kuo A."/>
            <person name="Lipzen A."/>
            <person name="Hainaut M."/>
            <person name="Drula E."/>
            <person name="Tsang A."/>
            <person name="Magnuson J.K."/>
            <person name="Henrissat B."/>
            <person name="Wiebenga A."/>
            <person name="Simmons B.A."/>
            <person name="Makela M.R."/>
            <person name="De vries R.P."/>
            <person name="Grigoriev I.V."/>
            <person name="Mortensen U.H."/>
            <person name="Baker S.E."/>
            <person name="Andersen M.R."/>
        </authorList>
    </citation>
    <scope>NUCLEOTIDE SEQUENCE [LARGE SCALE GENOMIC DNA]</scope>
    <source>
        <strain evidence="1 2">ATCC 13496</strain>
    </source>
</reference>
<organism evidence="1 2">
    <name type="scientific">Aspergillus niger ATCC 13496</name>
    <dbReference type="NCBI Taxonomy" id="1353008"/>
    <lineage>
        <taxon>Eukaryota</taxon>
        <taxon>Fungi</taxon>
        <taxon>Dikarya</taxon>
        <taxon>Ascomycota</taxon>
        <taxon>Pezizomycotina</taxon>
        <taxon>Eurotiomycetes</taxon>
        <taxon>Eurotiomycetidae</taxon>
        <taxon>Eurotiales</taxon>
        <taxon>Aspergillaceae</taxon>
        <taxon>Aspergillus</taxon>
        <taxon>Aspergillus subgen. Circumdati</taxon>
    </lineage>
</organism>
<evidence type="ECO:0000313" key="2">
    <source>
        <dbReference type="Proteomes" id="UP000253845"/>
    </source>
</evidence>
<dbReference type="VEuPathDB" id="FungiDB:M747DRAFT_69082"/>
<accession>A0A370BTL3</accession>
<protein>
    <submittedName>
        <fullName evidence="1">Uncharacterized protein</fullName>
    </submittedName>
</protein>
<proteinExistence type="predicted"/>
<dbReference type="AlphaFoldDB" id="A0A370BTL3"/>